<proteinExistence type="predicted"/>
<organism evidence="2 3">
    <name type="scientific">Hydnomerulius pinastri MD-312</name>
    <dbReference type="NCBI Taxonomy" id="994086"/>
    <lineage>
        <taxon>Eukaryota</taxon>
        <taxon>Fungi</taxon>
        <taxon>Dikarya</taxon>
        <taxon>Basidiomycota</taxon>
        <taxon>Agaricomycotina</taxon>
        <taxon>Agaricomycetes</taxon>
        <taxon>Agaricomycetidae</taxon>
        <taxon>Boletales</taxon>
        <taxon>Boletales incertae sedis</taxon>
        <taxon>Leucogyrophana</taxon>
    </lineage>
</organism>
<dbReference type="OrthoDB" id="2535105at2759"/>
<feature type="transmembrane region" description="Helical" evidence="1">
    <location>
        <begin position="89"/>
        <end position="107"/>
    </location>
</feature>
<keyword evidence="1" id="KW-1133">Transmembrane helix</keyword>
<keyword evidence="1" id="KW-0812">Transmembrane</keyword>
<accession>A0A0C9WAG7</accession>
<dbReference type="AlphaFoldDB" id="A0A0C9WAG7"/>
<feature type="transmembrane region" description="Helical" evidence="1">
    <location>
        <begin position="55"/>
        <end position="74"/>
    </location>
</feature>
<evidence type="ECO:0000313" key="2">
    <source>
        <dbReference type="EMBL" id="KIJ64958.1"/>
    </source>
</evidence>
<keyword evidence="1" id="KW-0472">Membrane</keyword>
<gene>
    <name evidence="2" type="ORF">HYDPIDRAFT_111658</name>
</gene>
<dbReference type="HOGENOM" id="CLU_1713522_0_0_1"/>
<sequence length="153" mass="16881">MLQVLDFTDAQELVRLILGPVEIGLLTESILFGTVVIQAYIYYQNFPKDHWSLKSLVCLTFLQLGCMVAGIWTLTTTDNGDLGSRLDGMPIPSMVAAILSAPIALGVQTSQTLSDPQSRTNPPCLLSCFGISSLRIQHGAWYRRFSYGWDPLV</sequence>
<dbReference type="EMBL" id="KN839845">
    <property type="protein sequence ID" value="KIJ64958.1"/>
    <property type="molecule type" value="Genomic_DNA"/>
</dbReference>
<feature type="transmembrane region" description="Helical" evidence="1">
    <location>
        <begin position="23"/>
        <end position="43"/>
    </location>
</feature>
<keyword evidence="3" id="KW-1185">Reference proteome</keyword>
<reference evidence="2 3" key="1">
    <citation type="submission" date="2014-04" db="EMBL/GenBank/DDBJ databases">
        <title>Evolutionary Origins and Diversification of the Mycorrhizal Mutualists.</title>
        <authorList>
            <consortium name="DOE Joint Genome Institute"/>
            <consortium name="Mycorrhizal Genomics Consortium"/>
            <person name="Kohler A."/>
            <person name="Kuo A."/>
            <person name="Nagy L.G."/>
            <person name="Floudas D."/>
            <person name="Copeland A."/>
            <person name="Barry K.W."/>
            <person name="Cichocki N."/>
            <person name="Veneault-Fourrey C."/>
            <person name="LaButti K."/>
            <person name="Lindquist E.A."/>
            <person name="Lipzen A."/>
            <person name="Lundell T."/>
            <person name="Morin E."/>
            <person name="Murat C."/>
            <person name="Riley R."/>
            <person name="Ohm R."/>
            <person name="Sun H."/>
            <person name="Tunlid A."/>
            <person name="Henrissat B."/>
            <person name="Grigoriev I.V."/>
            <person name="Hibbett D.S."/>
            <person name="Martin F."/>
        </authorList>
    </citation>
    <scope>NUCLEOTIDE SEQUENCE [LARGE SCALE GENOMIC DNA]</scope>
    <source>
        <strain evidence="2 3">MD-312</strain>
    </source>
</reference>
<dbReference type="Proteomes" id="UP000053820">
    <property type="component" value="Unassembled WGS sequence"/>
</dbReference>
<name>A0A0C9WAG7_9AGAM</name>
<protein>
    <submittedName>
        <fullName evidence="2">Uncharacterized protein</fullName>
    </submittedName>
</protein>
<evidence type="ECO:0000256" key="1">
    <source>
        <dbReference type="SAM" id="Phobius"/>
    </source>
</evidence>
<evidence type="ECO:0000313" key="3">
    <source>
        <dbReference type="Proteomes" id="UP000053820"/>
    </source>
</evidence>